<dbReference type="InterPro" id="IPR011330">
    <property type="entry name" value="Glyco_hydro/deAcase_b/a-brl"/>
</dbReference>
<dbReference type="Pfam" id="PF01522">
    <property type="entry name" value="Polysacc_deac_1"/>
    <property type="match status" value="1"/>
</dbReference>
<dbReference type="GO" id="GO:0046872">
    <property type="term" value="F:metal ion binding"/>
    <property type="evidence" value="ECO:0007669"/>
    <property type="project" value="UniProtKB-KW"/>
</dbReference>
<dbReference type="Gene3D" id="3.30.60.10">
    <property type="entry name" value="Endochitinase-like"/>
    <property type="match status" value="2"/>
</dbReference>
<keyword evidence="3" id="KW-0479">Metal-binding</keyword>
<dbReference type="SMART" id="SM00270">
    <property type="entry name" value="ChtBD1"/>
    <property type="match status" value="2"/>
</dbReference>
<dbReference type="PANTHER" id="PTHR46471:SF4">
    <property type="entry name" value="CHITIN DEACETYLASE"/>
    <property type="match status" value="1"/>
</dbReference>
<evidence type="ECO:0000256" key="6">
    <source>
        <dbReference type="ARBA" id="ARBA00023026"/>
    </source>
</evidence>
<dbReference type="SUPFAM" id="SSF88713">
    <property type="entry name" value="Glycoside hydrolase/deacetylase"/>
    <property type="match status" value="1"/>
</dbReference>
<dbReference type="OrthoDB" id="407355at2759"/>
<keyword evidence="14" id="KW-1185">Reference proteome</keyword>
<dbReference type="AlphaFoldDB" id="A0A0F8UYZ3"/>
<dbReference type="SUPFAM" id="SSF57016">
    <property type="entry name" value="Plant lectins/antimicrobial peptides"/>
    <property type="match status" value="2"/>
</dbReference>
<keyword evidence="7" id="KW-0119">Carbohydrate metabolism</keyword>
<reference evidence="13 14" key="1">
    <citation type="submission" date="2015-02" db="EMBL/GenBank/DDBJ databases">
        <title>Draft Genome Sequences of Two Closely-Related Aflatoxigenic Aspergillus Species Obtained from the Cote d'Ivoire.</title>
        <authorList>
            <person name="Moore G.G."/>
            <person name="Beltz S.B."/>
            <person name="Mack B.M."/>
        </authorList>
    </citation>
    <scope>NUCLEOTIDE SEQUENCE [LARGE SCALE GENOMIC DNA]</scope>
    <source>
        <strain evidence="13 14">SRRC1468</strain>
    </source>
</reference>
<sequence>MHVRYFLGASSLGLLAGILGRDIIALPPDYETVRVVSKLQQPGTIHNLKDRDYAGPRCGPELGRCSDSNCCSTAGYCGNTTAHCRSPDCQIDYGHCDAHATPGGPPTEGIPRPQIGSVPYGPQAIRSCTTPGTIALTYDDGPNQYTGDLLDLLDKYHAKVTFFVTGNNNGKGQIDSPGVPWASLIQRMLLSGHQVASHTWSHQDLNKVSQVQRRTQLLWNEVAFRNILGSFPTYMRPPYSSCTQESGCLNDMGDLGYHVILYDIDTEDYSHDSPDSIQRSKDIFDENLASGKKTHRSWLVIAHDVHEQTVHNLTEHMLKRLKAEGYRAVTVGECLGDPETNWYRKDDNFDGKTVGKFRAQPHLANPSQDGKCGGNVTCIGSSFGLCCGSQGHCGNSSEFCGTGCQLDAGYCENDFIENQGGSEVVSYPDPFSHSIASGKKGSKSDASSVLCRSSVLLALVFVSALMFL</sequence>
<dbReference type="CDD" id="cd11618">
    <property type="entry name" value="ChtBD1_1"/>
    <property type="match status" value="1"/>
</dbReference>
<dbReference type="GO" id="GO:0008061">
    <property type="term" value="F:chitin binding"/>
    <property type="evidence" value="ECO:0007669"/>
    <property type="project" value="UniProtKB-UniRule"/>
</dbReference>
<evidence type="ECO:0000256" key="4">
    <source>
        <dbReference type="ARBA" id="ARBA00022729"/>
    </source>
</evidence>
<evidence type="ECO:0000313" key="14">
    <source>
        <dbReference type="Proteomes" id="UP000034291"/>
    </source>
</evidence>
<evidence type="ECO:0000259" key="12">
    <source>
        <dbReference type="PROSITE" id="PS51677"/>
    </source>
</evidence>
<feature type="disulfide bond" evidence="9">
    <location>
        <begin position="70"/>
        <end position="84"/>
    </location>
</feature>
<evidence type="ECO:0000256" key="8">
    <source>
        <dbReference type="ARBA" id="ARBA00023285"/>
    </source>
</evidence>
<evidence type="ECO:0000256" key="7">
    <source>
        <dbReference type="ARBA" id="ARBA00023277"/>
    </source>
</evidence>
<keyword evidence="8" id="KW-0170">Cobalt</keyword>
<evidence type="ECO:0000256" key="1">
    <source>
        <dbReference type="ARBA" id="ARBA00001941"/>
    </source>
</evidence>
<evidence type="ECO:0000259" key="11">
    <source>
        <dbReference type="PROSITE" id="PS50941"/>
    </source>
</evidence>
<protein>
    <recommendedName>
        <fullName evidence="15">Chitin deacetylase</fullName>
    </recommendedName>
</protein>
<evidence type="ECO:0000256" key="9">
    <source>
        <dbReference type="PROSITE-ProRule" id="PRU00261"/>
    </source>
</evidence>
<comment type="cofactor">
    <cofactor evidence="1">
        <name>Co(2+)</name>
        <dbReference type="ChEBI" id="CHEBI:48828"/>
    </cofactor>
</comment>
<evidence type="ECO:0008006" key="15">
    <source>
        <dbReference type="Google" id="ProtNLM"/>
    </source>
</evidence>
<feature type="disulfide bond" evidence="9">
    <location>
        <begin position="386"/>
        <end position="400"/>
    </location>
</feature>
<comment type="caution">
    <text evidence="13">The sequence shown here is derived from an EMBL/GenBank/DDBJ whole genome shotgun (WGS) entry which is preliminary data.</text>
</comment>
<organism evidence="13 14">
    <name type="scientific">Aspergillus rambellii</name>
    <dbReference type="NCBI Taxonomy" id="308745"/>
    <lineage>
        <taxon>Eukaryota</taxon>
        <taxon>Fungi</taxon>
        <taxon>Dikarya</taxon>
        <taxon>Ascomycota</taxon>
        <taxon>Pezizomycotina</taxon>
        <taxon>Eurotiomycetes</taxon>
        <taxon>Eurotiomycetidae</taxon>
        <taxon>Eurotiales</taxon>
        <taxon>Aspergillaceae</taxon>
        <taxon>Aspergillus</taxon>
        <taxon>Aspergillus subgen. Nidulantes</taxon>
    </lineage>
</organism>
<feature type="domain" description="Chitin-binding type-1" evidence="11">
    <location>
        <begin position="369"/>
        <end position="413"/>
    </location>
</feature>
<gene>
    <name evidence="13" type="ORF">ARAM_004719</name>
</gene>
<evidence type="ECO:0000256" key="3">
    <source>
        <dbReference type="ARBA" id="ARBA00022723"/>
    </source>
</evidence>
<dbReference type="GO" id="GO:0005975">
    <property type="term" value="P:carbohydrate metabolic process"/>
    <property type="evidence" value="ECO:0007669"/>
    <property type="project" value="InterPro"/>
</dbReference>
<dbReference type="CDD" id="cd00035">
    <property type="entry name" value="ChtBD1"/>
    <property type="match status" value="1"/>
</dbReference>
<feature type="disulfide bond" evidence="9">
    <location>
        <begin position="372"/>
        <end position="387"/>
    </location>
</feature>
<dbReference type="Proteomes" id="UP000034291">
    <property type="component" value="Unassembled WGS sequence"/>
</dbReference>
<keyword evidence="5" id="KW-0378">Hydrolase</keyword>
<dbReference type="InterPro" id="IPR036861">
    <property type="entry name" value="Endochitinase-like_sf"/>
</dbReference>
<keyword evidence="2 9" id="KW-0147">Chitin-binding</keyword>
<dbReference type="InterPro" id="IPR002509">
    <property type="entry name" value="NODB_dom"/>
</dbReference>
<evidence type="ECO:0000256" key="5">
    <source>
        <dbReference type="ARBA" id="ARBA00022801"/>
    </source>
</evidence>
<name>A0A0F8UYZ3_9EURO</name>
<keyword evidence="6" id="KW-0843">Virulence</keyword>
<dbReference type="PROSITE" id="PS50941">
    <property type="entry name" value="CHIT_BIND_I_2"/>
    <property type="match status" value="2"/>
</dbReference>
<comment type="caution">
    <text evidence="9">Lacks conserved residue(s) required for the propagation of feature annotation.</text>
</comment>
<keyword evidence="4 10" id="KW-0732">Signal</keyword>
<accession>A0A0F8UYZ3</accession>
<feature type="disulfide bond" evidence="9">
    <location>
        <begin position="65"/>
        <end position="77"/>
    </location>
</feature>
<dbReference type="InterPro" id="IPR001002">
    <property type="entry name" value="Chitin-bd_1"/>
</dbReference>
<dbReference type="PROSITE" id="PS51677">
    <property type="entry name" value="NODB"/>
    <property type="match status" value="1"/>
</dbReference>
<evidence type="ECO:0000313" key="13">
    <source>
        <dbReference type="EMBL" id="KKK24714.1"/>
    </source>
</evidence>
<dbReference type="EMBL" id="JZBS01000932">
    <property type="protein sequence ID" value="KKK24714.1"/>
    <property type="molecule type" value="Genomic_DNA"/>
</dbReference>
<feature type="domain" description="Chitin-binding type-1" evidence="11">
    <location>
        <begin position="55"/>
        <end position="98"/>
    </location>
</feature>
<proteinExistence type="predicted"/>
<dbReference type="Gene3D" id="3.20.20.370">
    <property type="entry name" value="Glycoside hydrolase/deacetylase"/>
    <property type="match status" value="1"/>
</dbReference>
<evidence type="ECO:0000256" key="2">
    <source>
        <dbReference type="ARBA" id="ARBA00022669"/>
    </source>
</evidence>
<keyword evidence="9" id="KW-1015">Disulfide bond</keyword>
<dbReference type="PANTHER" id="PTHR46471">
    <property type="entry name" value="CHITIN DEACETYLASE"/>
    <property type="match status" value="1"/>
</dbReference>
<dbReference type="GO" id="GO:0016810">
    <property type="term" value="F:hydrolase activity, acting on carbon-nitrogen (but not peptide) bonds"/>
    <property type="evidence" value="ECO:0007669"/>
    <property type="project" value="InterPro"/>
</dbReference>
<feature type="chain" id="PRO_5002528742" description="Chitin deacetylase" evidence="10">
    <location>
        <begin position="21"/>
        <end position="468"/>
    </location>
</feature>
<feature type="domain" description="NodB homology" evidence="12">
    <location>
        <begin position="132"/>
        <end position="329"/>
    </location>
</feature>
<evidence type="ECO:0000256" key="10">
    <source>
        <dbReference type="SAM" id="SignalP"/>
    </source>
</evidence>
<dbReference type="CDD" id="cd10951">
    <property type="entry name" value="CE4_ClCDA_like"/>
    <property type="match status" value="1"/>
</dbReference>
<dbReference type="STRING" id="308745.A0A0F8UYZ3"/>
<feature type="signal peptide" evidence="10">
    <location>
        <begin position="1"/>
        <end position="20"/>
    </location>
</feature>